<evidence type="ECO:0000256" key="9">
    <source>
        <dbReference type="ARBA" id="ARBA00023201"/>
    </source>
</evidence>
<feature type="region of interest" description="Disordered" evidence="12">
    <location>
        <begin position="1"/>
        <end position="27"/>
    </location>
</feature>
<evidence type="ECO:0000256" key="1">
    <source>
        <dbReference type="ARBA" id="ARBA00004141"/>
    </source>
</evidence>
<feature type="compositionally biased region" description="Basic and acidic residues" evidence="12">
    <location>
        <begin position="11"/>
        <end position="26"/>
    </location>
</feature>
<protein>
    <recommendedName>
        <fullName evidence="16">Amiloride-sensitive sodium channel</fullName>
    </recommendedName>
</protein>
<feature type="compositionally biased region" description="Low complexity" evidence="12">
    <location>
        <begin position="155"/>
        <end position="167"/>
    </location>
</feature>
<dbReference type="STRING" id="282301.A0A267GUI2"/>
<organism evidence="14 15">
    <name type="scientific">Macrostomum lignano</name>
    <dbReference type="NCBI Taxonomy" id="282301"/>
    <lineage>
        <taxon>Eukaryota</taxon>
        <taxon>Metazoa</taxon>
        <taxon>Spiralia</taxon>
        <taxon>Lophotrochozoa</taxon>
        <taxon>Platyhelminthes</taxon>
        <taxon>Rhabditophora</taxon>
        <taxon>Macrostomorpha</taxon>
        <taxon>Macrostomida</taxon>
        <taxon>Macrostomidae</taxon>
        <taxon>Macrostomum</taxon>
    </lineage>
</organism>
<feature type="non-terminal residue" evidence="14">
    <location>
        <position position="1"/>
    </location>
</feature>
<keyword evidence="5 13" id="KW-1133">Transmembrane helix</keyword>
<gene>
    <name evidence="14" type="ORF">BOX15_Mlig004814g1</name>
</gene>
<dbReference type="GO" id="GO:0005886">
    <property type="term" value="C:plasma membrane"/>
    <property type="evidence" value="ECO:0007669"/>
    <property type="project" value="TreeGrafter"/>
</dbReference>
<comment type="caution">
    <text evidence="14">The sequence shown here is derived from an EMBL/GenBank/DDBJ whole genome shotgun (WGS) entry which is preliminary data.</text>
</comment>
<dbReference type="Gene3D" id="2.60.470.10">
    <property type="entry name" value="Acid-sensing ion channels like domains"/>
    <property type="match status" value="1"/>
</dbReference>
<evidence type="ECO:0000256" key="5">
    <source>
        <dbReference type="ARBA" id="ARBA00022989"/>
    </source>
</evidence>
<sequence length="641" mass="70980">CSNFLPNTMTTEKKTPTDEEHKEPDAKTGNSFLELASSWGSNIGMHGIPNITRSSSVAKKFLWTLLLLAGLCLTVVQIKSIVDKYYSYPIAVARGAEINLPREFPAVTVCNQSPARKSKVQSATSTSTSTTETSNATANSTSTTTMSPAGYSNVTSSTPTSTMNSSTIIAANSTPAPSKRKKRSAGSGYKDEEDSYSGLTSSMYSSGTTRNLSTMDSKTVPDSVRMTYMFLDFYNTLDDDVKTEIGYQISDMLVDCSMGTSYCSVSNFTRFLHPMYGNCYTFNAAVTNSSRVSVKQQGPLFGLTLTLYIDQSDYVSTVAQSAGAVVVLHEPTTQPFPEESGIRVSPGRETYIGMKQTYKKLLGSPYSDNCAIDYKTANKKYNMYRSLDEWALPKVNYTKMVCLKTCIQRKTESRCNCSSPKLPPSNITRTPALPICKYSYNSTSKSVSQEAECLHAVQESEFETCRSGCQSQCEEMQYDASISMAAWPSMGYESDAFHQVMMYNPIVRTQMDGHKTDDSKADFISQNMVKLIVFFADPETRTEISTKGYEITDLLSDMGGQVGLWLGLSVLTLFELIEMLLDFVVLAASKAALRQPKLPRDSKQPPTENLDKKLSMEMKNSIRFNKQQNPAMWVDEKHRQP</sequence>
<keyword evidence="10 11" id="KW-0407">Ion channel</keyword>
<dbReference type="Pfam" id="PF00858">
    <property type="entry name" value="ASC"/>
    <property type="match status" value="1"/>
</dbReference>
<evidence type="ECO:0000256" key="8">
    <source>
        <dbReference type="ARBA" id="ARBA00023136"/>
    </source>
</evidence>
<evidence type="ECO:0000256" key="10">
    <source>
        <dbReference type="ARBA" id="ARBA00023303"/>
    </source>
</evidence>
<feature type="transmembrane region" description="Helical" evidence="13">
    <location>
        <begin position="61"/>
        <end position="78"/>
    </location>
</feature>
<dbReference type="EMBL" id="NIVC01000168">
    <property type="protein sequence ID" value="PAA89007.1"/>
    <property type="molecule type" value="Genomic_DNA"/>
</dbReference>
<feature type="compositionally biased region" description="Low complexity" evidence="12">
    <location>
        <begin position="196"/>
        <end position="209"/>
    </location>
</feature>
<feature type="compositionally biased region" description="Low complexity" evidence="12">
    <location>
        <begin position="122"/>
        <end position="145"/>
    </location>
</feature>
<keyword evidence="6" id="KW-0915">Sodium</keyword>
<feature type="compositionally biased region" description="Polar residues" evidence="12">
    <location>
        <begin position="1"/>
        <end position="10"/>
    </location>
</feature>
<name>A0A267GUI2_9PLAT</name>
<dbReference type="Gene3D" id="1.10.287.770">
    <property type="entry name" value="YojJ-like"/>
    <property type="match status" value="1"/>
</dbReference>
<feature type="region of interest" description="Disordered" evidence="12">
    <location>
        <begin position="595"/>
        <end position="615"/>
    </location>
</feature>
<reference evidence="14 15" key="1">
    <citation type="submission" date="2017-06" db="EMBL/GenBank/DDBJ databases">
        <title>A platform for efficient transgenesis in Macrostomum lignano, a flatworm model organism for stem cell research.</title>
        <authorList>
            <person name="Berezikov E."/>
        </authorList>
    </citation>
    <scope>NUCLEOTIDE SEQUENCE [LARGE SCALE GENOMIC DNA]</scope>
    <source>
        <strain evidence="14">DV1</strain>
        <tissue evidence="14">Whole organism</tissue>
    </source>
</reference>
<keyword evidence="9 11" id="KW-0739">Sodium transport</keyword>
<evidence type="ECO:0008006" key="16">
    <source>
        <dbReference type="Google" id="ProtNLM"/>
    </source>
</evidence>
<keyword evidence="15" id="KW-1185">Reference proteome</keyword>
<keyword evidence="8 13" id="KW-0472">Membrane</keyword>
<evidence type="ECO:0000256" key="2">
    <source>
        <dbReference type="ARBA" id="ARBA00022448"/>
    </source>
</evidence>
<evidence type="ECO:0000313" key="15">
    <source>
        <dbReference type="Proteomes" id="UP000215902"/>
    </source>
</evidence>
<evidence type="ECO:0000256" key="6">
    <source>
        <dbReference type="ARBA" id="ARBA00023053"/>
    </source>
</evidence>
<evidence type="ECO:0000256" key="11">
    <source>
        <dbReference type="RuleBase" id="RU000679"/>
    </source>
</evidence>
<dbReference type="PANTHER" id="PTHR11690:SF248">
    <property type="entry name" value="PICKPOCKET 17, ISOFORM A"/>
    <property type="match status" value="1"/>
</dbReference>
<comment type="similarity">
    <text evidence="11">Belongs to the amiloride-sensitive sodium channel (TC 1.A.6) family.</text>
</comment>
<keyword evidence="4 11" id="KW-0812">Transmembrane</keyword>
<dbReference type="PRINTS" id="PR01078">
    <property type="entry name" value="AMINACHANNEL"/>
</dbReference>
<comment type="subcellular location">
    <subcellularLocation>
        <location evidence="1">Membrane</location>
        <topology evidence="1">Multi-pass membrane protein</topology>
    </subcellularLocation>
</comment>
<keyword evidence="7 11" id="KW-0406">Ion transport</keyword>
<dbReference type="AlphaFoldDB" id="A0A267GUI2"/>
<dbReference type="PANTHER" id="PTHR11690">
    <property type="entry name" value="AMILORIDE-SENSITIVE SODIUM CHANNEL-RELATED"/>
    <property type="match status" value="1"/>
</dbReference>
<evidence type="ECO:0000256" key="4">
    <source>
        <dbReference type="ARBA" id="ARBA00022692"/>
    </source>
</evidence>
<feature type="compositionally biased region" description="Basic and acidic residues" evidence="12">
    <location>
        <begin position="598"/>
        <end position="615"/>
    </location>
</feature>
<evidence type="ECO:0000256" key="7">
    <source>
        <dbReference type="ARBA" id="ARBA00023065"/>
    </source>
</evidence>
<dbReference type="OrthoDB" id="6021021at2759"/>
<keyword evidence="2 11" id="KW-0813">Transport</keyword>
<evidence type="ECO:0000256" key="3">
    <source>
        <dbReference type="ARBA" id="ARBA00022461"/>
    </source>
</evidence>
<evidence type="ECO:0000256" key="12">
    <source>
        <dbReference type="SAM" id="MobiDB-lite"/>
    </source>
</evidence>
<accession>A0A267GUI2</accession>
<feature type="region of interest" description="Disordered" evidence="12">
    <location>
        <begin position="112"/>
        <end position="216"/>
    </location>
</feature>
<keyword evidence="3 11" id="KW-0894">Sodium channel</keyword>
<dbReference type="InterPro" id="IPR001873">
    <property type="entry name" value="ENaC"/>
</dbReference>
<dbReference type="Proteomes" id="UP000215902">
    <property type="component" value="Unassembled WGS sequence"/>
</dbReference>
<proteinExistence type="inferred from homology"/>
<dbReference type="GO" id="GO:0015280">
    <property type="term" value="F:ligand-gated sodium channel activity"/>
    <property type="evidence" value="ECO:0007669"/>
    <property type="project" value="TreeGrafter"/>
</dbReference>
<evidence type="ECO:0000256" key="13">
    <source>
        <dbReference type="SAM" id="Phobius"/>
    </source>
</evidence>
<evidence type="ECO:0000313" key="14">
    <source>
        <dbReference type="EMBL" id="PAA89007.1"/>
    </source>
</evidence>